<protein>
    <submittedName>
        <fullName evidence="2">Uncharacterized protein</fullName>
    </submittedName>
</protein>
<evidence type="ECO:0000256" key="1">
    <source>
        <dbReference type="SAM" id="MobiDB-lite"/>
    </source>
</evidence>
<organism evidence="2">
    <name type="scientific">Salix viminalis</name>
    <name type="common">Common osier</name>
    <name type="synonym">Basket willow</name>
    <dbReference type="NCBI Taxonomy" id="40686"/>
    <lineage>
        <taxon>Eukaryota</taxon>
        <taxon>Viridiplantae</taxon>
        <taxon>Streptophyta</taxon>
        <taxon>Embryophyta</taxon>
        <taxon>Tracheophyta</taxon>
        <taxon>Spermatophyta</taxon>
        <taxon>Magnoliopsida</taxon>
        <taxon>eudicotyledons</taxon>
        <taxon>Gunneridae</taxon>
        <taxon>Pentapetalae</taxon>
        <taxon>rosids</taxon>
        <taxon>fabids</taxon>
        <taxon>Malpighiales</taxon>
        <taxon>Salicaceae</taxon>
        <taxon>Saliceae</taxon>
        <taxon>Salix</taxon>
    </lineage>
</organism>
<evidence type="ECO:0000313" key="2">
    <source>
        <dbReference type="EMBL" id="VFU32180.1"/>
    </source>
</evidence>
<dbReference type="AlphaFoldDB" id="A0A6N2KUA3"/>
<dbReference type="EMBL" id="CAADRP010000779">
    <property type="protein sequence ID" value="VFU32180.1"/>
    <property type="molecule type" value="Genomic_DNA"/>
</dbReference>
<feature type="region of interest" description="Disordered" evidence="1">
    <location>
        <begin position="1"/>
        <end position="29"/>
    </location>
</feature>
<reference evidence="2" key="1">
    <citation type="submission" date="2019-03" db="EMBL/GenBank/DDBJ databases">
        <authorList>
            <person name="Mank J."/>
            <person name="Almeida P."/>
        </authorList>
    </citation>
    <scope>NUCLEOTIDE SEQUENCE</scope>
    <source>
        <strain evidence="2">78183</strain>
    </source>
</reference>
<gene>
    <name evidence="2" type="ORF">SVIM_LOCUS139749</name>
</gene>
<proteinExistence type="predicted"/>
<sequence>MKLLSGTKTNHTRKFKQCISSSNSKNKAPITSKADVHSFNILLLGIVCWRKSMHGLSVPDEEAILMAGSRVL</sequence>
<name>A0A6N2KUA3_SALVM</name>
<accession>A0A6N2KUA3</accession>